<accession>A0A562J2E1</accession>
<keyword evidence="5 9" id="KW-0627">Porphyrin biosynthesis</keyword>
<evidence type="ECO:0000256" key="4">
    <source>
        <dbReference type="ARBA" id="ARBA00023239"/>
    </source>
</evidence>
<dbReference type="GO" id="GO:0004852">
    <property type="term" value="F:uroporphyrinogen-III synthase activity"/>
    <property type="evidence" value="ECO:0007669"/>
    <property type="project" value="UniProtKB-UniRule"/>
</dbReference>
<organism evidence="11 12">
    <name type="scientific">Azomonas agilis</name>
    <dbReference type="NCBI Taxonomy" id="116849"/>
    <lineage>
        <taxon>Bacteria</taxon>
        <taxon>Pseudomonadati</taxon>
        <taxon>Pseudomonadota</taxon>
        <taxon>Gammaproteobacteria</taxon>
        <taxon>Pseudomonadales</taxon>
        <taxon>Pseudomonadaceae</taxon>
        <taxon>Azomonas</taxon>
    </lineage>
</organism>
<evidence type="ECO:0000256" key="5">
    <source>
        <dbReference type="ARBA" id="ARBA00023244"/>
    </source>
</evidence>
<dbReference type="AlphaFoldDB" id="A0A562J2E1"/>
<evidence type="ECO:0000256" key="1">
    <source>
        <dbReference type="ARBA" id="ARBA00004772"/>
    </source>
</evidence>
<dbReference type="EC" id="4.2.1.75" evidence="3 9"/>
<evidence type="ECO:0000256" key="2">
    <source>
        <dbReference type="ARBA" id="ARBA00008133"/>
    </source>
</evidence>
<evidence type="ECO:0000313" key="11">
    <source>
        <dbReference type="EMBL" id="TWH77451.1"/>
    </source>
</evidence>
<dbReference type="GO" id="GO:0006780">
    <property type="term" value="P:uroporphyrinogen III biosynthetic process"/>
    <property type="evidence" value="ECO:0007669"/>
    <property type="project" value="UniProtKB-UniRule"/>
</dbReference>
<evidence type="ECO:0000259" key="10">
    <source>
        <dbReference type="Pfam" id="PF02602"/>
    </source>
</evidence>
<protein>
    <recommendedName>
        <fullName evidence="7 9">Uroporphyrinogen-III synthase</fullName>
        <ecNumber evidence="3 9">4.2.1.75</ecNumber>
    </recommendedName>
</protein>
<dbReference type="GO" id="GO:0006782">
    <property type="term" value="P:protoporphyrinogen IX biosynthetic process"/>
    <property type="evidence" value="ECO:0007669"/>
    <property type="project" value="UniProtKB-UniRule"/>
</dbReference>
<dbReference type="RefSeq" id="WP_144570116.1">
    <property type="nucleotide sequence ID" value="NZ_VLKG01000001.1"/>
</dbReference>
<dbReference type="Proteomes" id="UP000319627">
    <property type="component" value="Unassembled WGS sequence"/>
</dbReference>
<feature type="domain" description="Tetrapyrrole biosynthesis uroporphyrinogen III synthase" evidence="10">
    <location>
        <begin position="18"/>
        <end position="232"/>
    </location>
</feature>
<dbReference type="CDD" id="cd06578">
    <property type="entry name" value="HemD"/>
    <property type="match status" value="1"/>
</dbReference>
<comment type="pathway">
    <text evidence="1 9">Porphyrin-containing compound metabolism; protoporphyrin-IX biosynthesis; coproporphyrinogen-III from 5-aminolevulinate: step 3/4.</text>
</comment>
<reference evidence="11 12" key="1">
    <citation type="submission" date="2019-07" db="EMBL/GenBank/DDBJ databases">
        <title>Genomic Encyclopedia of Type Strains, Phase I: the one thousand microbial genomes (KMG-I) project.</title>
        <authorList>
            <person name="Kyrpides N."/>
        </authorList>
    </citation>
    <scope>NUCLEOTIDE SEQUENCE [LARGE SCALE GENOMIC DNA]</scope>
    <source>
        <strain evidence="11 12">DSM 375</strain>
    </source>
</reference>
<dbReference type="InterPro" id="IPR039793">
    <property type="entry name" value="UROS/Hem4"/>
</dbReference>
<comment type="similarity">
    <text evidence="2 9">Belongs to the uroporphyrinogen-III synthase family.</text>
</comment>
<comment type="catalytic activity">
    <reaction evidence="8 9">
        <text>hydroxymethylbilane = uroporphyrinogen III + H2O</text>
        <dbReference type="Rhea" id="RHEA:18965"/>
        <dbReference type="ChEBI" id="CHEBI:15377"/>
        <dbReference type="ChEBI" id="CHEBI:57308"/>
        <dbReference type="ChEBI" id="CHEBI:57845"/>
        <dbReference type="EC" id="4.2.1.75"/>
    </reaction>
</comment>
<keyword evidence="12" id="KW-1185">Reference proteome</keyword>
<dbReference type="SUPFAM" id="SSF69618">
    <property type="entry name" value="HemD-like"/>
    <property type="match status" value="1"/>
</dbReference>
<evidence type="ECO:0000256" key="8">
    <source>
        <dbReference type="ARBA" id="ARBA00048617"/>
    </source>
</evidence>
<dbReference type="OrthoDB" id="9787650at2"/>
<evidence type="ECO:0000256" key="6">
    <source>
        <dbReference type="ARBA" id="ARBA00037589"/>
    </source>
</evidence>
<dbReference type="InterPro" id="IPR003754">
    <property type="entry name" value="4pyrrol_synth_uPrphyn_synth"/>
</dbReference>
<evidence type="ECO:0000313" key="12">
    <source>
        <dbReference type="Proteomes" id="UP000319627"/>
    </source>
</evidence>
<evidence type="ECO:0000256" key="3">
    <source>
        <dbReference type="ARBA" id="ARBA00013109"/>
    </source>
</evidence>
<keyword evidence="4 9" id="KW-0456">Lyase</keyword>
<proteinExistence type="inferred from homology"/>
<dbReference type="InterPro" id="IPR036108">
    <property type="entry name" value="4pyrrol_syn_uPrphyn_synt_sf"/>
</dbReference>
<comment type="function">
    <text evidence="6 9">Catalyzes cyclization of the linear tetrapyrrole, hydroxymethylbilane, to the macrocyclic uroporphyrinogen III.</text>
</comment>
<comment type="caution">
    <text evidence="11">The sequence shown here is derived from an EMBL/GenBank/DDBJ whole genome shotgun (WGS) entry which is preliminary data.</text>
</comment>
<dbReference type="PANTHER" id="PTHR38042">
    <property type="entry name" value="UROPORPHYRINOGEN-III SYNTHASE, CHLOROPLASTIC"/>
    <property type="match status" value="1"/>
</dbReference>
<dbReference type="PANTHER" id="PTHR38042:SF1">
    <property type="entry name" value="UROPORPHYRINOGEN-III SYNTHASE, CHLOROPLASTIC"/>
    <property type="match status" value="1"/>
</dbReference>
<gene>
    <name evidence="11" type="ORF">LX59_00368</name>
</gene>
<evidence type="ECO:0000256" key="9">
    <source>
        <dbReference type="RuleBase" id="RU366031"/>
    </source>
</evidence>
<dbReference type="EMBL" id="VLKG01000001">
    <property type="protein sequence ID" value="TWH77451.1"/>
    <property type="molecule type" value="Genomic_DNA"/>
</dbReference>
<dbReference type="Pfam" id="PF02602">
    <property type="entry name" value="HEM4"/>
    <property type="match status" value="1"/>
</dbReference>
<evidence type="ECO:0000256" key="7">
    <source>
        <dbReference type="ARBA" id="ARBA00040167"/>
    </source>
</evidence>
<dbReference type="UniPathway" id="UPA00251">
    <property type="reaction ID" value="UER00320"/>
</dbReference>
<sequence length="255" mass="27461">MNAWRLLLTRPAEDCAVTAQALAEQGIYSSSLPLLAIEPLAETPEQRSLILDLDRYHAVIVVSKPAARLGLDLVDRYWPQPPLGPQWFSLGEATGHILSDYGLDASWSEQGVDSEALLAHPQLIKALAQPEPRVLFIKGEGGRSLLGDNLNAQGVQTDSLTLYRRRQPQYAPNTLLQRLTDEALNGLVVTSGQGLLSLRALAADAWPIPVTLFVPSSRVAEMARQMGMGNIVDCCGAGTPALLNALRNTPVPTAA</sequence>
<name>A0A562J2E1_9GAMM</name>
<dbReference type="Gene3D" id="3.40.50.10090">
    <property type="match status" value="2"/>
</dbReference>